<dbReference type="Gene3D" id="2.40.390.10">
    <property type="entry name" value="CV3147-like"/>
    <property type="match status" value="1"/>
</dbReference>
<protein>
    <recommendedName>
        <fullName evidence="2">S-Me-THD-like C-terminal domain-containing protein</fullName>
    </recommendedName>
</protein>
<reference evidence="4" key="1">
    <citation type="submission" date="2015-05" db="EMBL/GenBank/DDBJ databases">
        <authorList>
            <person name="Fogelqvist Johan"/>
        </authorList>
    </citation>
    <scope>NUCLEOTIDE SEQUENCE [LARGE SCALE GENOMIC DNA]</scope>
</reference>
<evidence type="ECO:0000259" key="2">
    <source>
        <dbReference type="Pfam" id="PF20906"/>
    </source>
</evidence>
<dbReference type="Proteomes" id="UP000045706">
    <property type="component" value="Unassembled WGS sequence"/>
</dbReference>
<organism evidence="3 4">
    <name type="scientific">Verticillium longisporum</name>
    <name type="common">Verticillium dahliae var. longisporum</name>
    <dbReference type="NCBI Taxonomy" id="100787"/>
    <lineage>
        <taxon>Eukaryota</taxon>
        <taxon>Fungi</taxon>
        <taxon>Dikarya</taxon>
        <taxon>Ascomycota</taxon>
        <taxon>Pezizomycotina</taxon>
        <taxon>Sordariomycetes</taxon>
        <taxon>Hypocreomycetidae</taxon>
        <taxon>Glomerellales</taxon>
        <taxon>Plectosphaerellaceae</taxon>
        <taxon>Verticillium</taxon>
    </lineage>
</organism>
<dbReference type="SUPFAM" id="SSF160991">
    <property type="entry name" value="CV3147-like"/>
    <property type="match status" value="1"/>
</dbReference>
<evidence type="ECO:0000256" key="1">
    <source>
        <dbReference type="SAM" id="MobiDB-lite"/>
    </source>
</evidence>
<evidence type="ECO:0000313" key="4">
    <source>
        <dbReference type="Proteomes" id="UP000045706"/>
    </source>
</evidence>
<evidence type="ECO:0000313" key="3">
    <source>
        <dbReference type="EMBL" id="CRK10808.1"/>
    </source>
</evidence>
<feature type="compositionally biased region" description="Polar residues" evidence="1">
    <location>
        <begin position="121"/>
        <end position="130"/>
    </location>
</feature>
<sequence length="136" mass="14718">MQTTSTVRDGHMLIPFQNEYLYAALTDSTGSEDGREAICTVPDLISILGRDGEAIGSQGLRSGLRVSVIGLPAHPLWKTEKAMPIGGPSAFSLDMPFSLDQEITQVPRWYKKSSRPHKSNIGGSALSSYEGTAHKQ</sequence>
<dbReference type="EMBL" id="CVQI01001780">
    <property type="protein sequence ID" value="CRK10808.1"/>
    <property type="molecule type" value="Genomic_DNA"/>
</dbReference>
<accession>A0A0G4KMK6</accession>
<dbReference type="Pfam" id="PF20906">
    <property type="entry name" value="S-Me-THD_C"/>
    <property type="match status" value="1"/>
</dbReference>
<gene>
    <name evidence="3" type="ORF">BN1723_009173</name>
</gene>
<feature type="region of interest" description="Disordered" evidence="1">
    <location>
        <begin position="110"/>
        <end position="136"/>
    </location>
</feature>
<dbReference type="InterPro" id="IPR048350">
    <property type="entry name" value="S-Me-THD-like_C"/>
</dbReference>
<name>A0A0G4KMK6_VERLO</name>
<feature type="domain" description="S-Me-THD-like C-terminal" evidence="2">
    <location>
        <begin position="8"/>
        <end position="97"/>
    </location>
</feature>
<dbReference type="AlphaFoldDB" id="A0A0G4KMK6"/>
<proteinExistence type="predicted"/>
<dbReference type="InterPro" id="IPR024071">
    <property type="entry name" value="S-Me-THD_C_sf"/>
</dbReference>